<dbReference type="Gene3D" id="3.40.50.2300">
    <property type="match status" value="1"/>
</dbReference>
<organism evidence="6 7">
    <name type="scientific">Virgibacillus oceani</name>
    <dbReference type="NCBI Taxonomy" id="1479511"/>
    <lineage>
        <taxon>Bacteria</taxon>
        <taxon>Bacillati</taxon>
        <taxon>Bacillota</taxon>
        <taxon>Bacilli</taxon>
        <taxon>Bacillales</taxon>
        <taxon>Bacillaceae</taxon>
        <taxon>Virgibacillus</taxon>
    </lineage>
</organism>
<dbReference type="Proteomes" id="UP000622860">
    <property type="component" value="Unassembled WGS sequence"/>
</dbReference>
<dbReference type="Pfam" id="PF14532">
    <property type="entry name" value="Sigma54_activ_2"/>
    <property type="match status" value="1"/>
</dbReference>
<dbReference type="SUPFAM" id="SSF52540">
    <property type="entry name" value="P-loop containing nucleoside triphosphate hydrolases"/>
    <property type="match status" value="1"/>
</dbReference>
<dbReference type="Gene3D" id="1.10.10.60">
    <property type="entry name" value="Homeodomain-like"/>
    <property type="match status" value="1"/>
</dbReference>
<keyword evidence="7" id="KW-1185">Reference proteome</keyword>
<reference evidence="6" key="1">
    <citation type="journal article" date="2014" name="Int. J. Syst. Evol. Microbiol.">
        <title>Complete genome sequence of Corynebacterium casei LMG S-19264T (=DSM 44701T), isolated from a smear-ripened cheese.</title>
        <authorList>
            <consortium name="US DOE Joint Genome Institute (JGI-PGF)"/>
            <person name="Walter F."/>
            <person name="Albersmeier A."/>
            <person name="Kalinowski J."/>
            <person name="Ruckert C."/>
        </authorList>
    </citation>
    <scope>NUCLEOTIDE SEQUENCE</scope>
    <source>
        <strain evidence="6">CGMCC 1.12754</strain>
    </source>
</reference>
<dbReference type="EMBL" id="BMFR01000015">
    <property type="protein sequence ID" value="GGG82642.1"/>
    <property type="molecule type" value="Genomic_DNA"/>
</dbReference>
<evidence type="ECO:0000256" key="1">
    <source>
        <dbReference type="ARBA" id="ARBA00022741"/>
    </source>
</evidence>
<proteinExistence type="predicted"/>
<gene>
    <name evidence="6" type="ORF">GCM10011398_30230</name>
</gene>
<dbReference type="Gene3D" id="3.40.50.300">
    <property type="entry name" value="P-loop containing nucleotide triphosphate hydrolases"/>
    <property type="match status" value="1"/>
</dbReference>
<dbReference type="PANTHER" id="PTHR32071">
    <property type="entry name" value="TRANSCRIPTIONAL REGULATORY PROTEIN"/>
    <property type="match status" value="1"/>
</dbReference>
<dbReference type="GO" id="GO:0005524">
    <property type="term" value="F:ATP binding"/>
    <property type="evidence" value="ECO:0007669"/>
    <property type="project" value="UniProtKB-KW"/>
</dbReference>
<evidence type="ECO:0000259" key="5">
    <source>
        <dbReference type="PROSITE" id="PS50045"/>
    </source>
</evidence>
<dbReference type="InterPro" id="IPR002078">
    <property type="entry name" value="Sigma_54_int"/>
</dbReference>
<keyword evidence="4" id="KW-0804">Transcription</keyword>
<evidence type="ECO:0000313" key="7">
    <source>
        <dbReference type="Proteomes" id="UP000622860"/>
    </source>
</evidence>
<dbReference type="InterPro" id="IPR002197">
    <property type="entry name" value="HTH_Fis"/>
</dbReference>
<evidence type="ECO:0000256" key="2">
    <source>
        <dbReference type="ARBA" id="ARBA00022840"/>
    </source>
</evidence>
<dbReference type="Pfam" id="PF06506">
    <property type="entry name" value="PrpR_N"/>
    <property type="match status" value="1"/>
</dbReference>
<dbReference type="InterPro" id="IPR009057">
    <property type="entry name" value="Homeodomain-like_sf"/>
</dbReference>
<evidence type="ECO:0000256" key="3">
    <source>
        <dbReference type="ARBA" id="ARBA00023015"/>
    </source>
</evidence>
<dbReference type="PRINTS" id="PR01590">
    <property type="entry name" value="HTHFIS"/>
</dbReference>
<reference evidence="6" key="2">
    <citation type="submission" date="2020-09" db="EMBL/GenBank/DDBJ databases">
        <authorList>
            <person name="Sun Q."/>
            <person name="Zhou Y."/>
        </authorList>
    </citation>
    <scope>NUCLEOTIDE SEQUENCE</scope>
    <source>
        <strain evidence="6">CGMCC 1.12754</strain>
    </source>
</reference>
<dbReference type="AlphaFoldDB" id="A0A917HLD9"/>
<dbReference type="InterPro" id="IPR010524">
    <property type="entry name" value="Sig_transdc_resp-reg_PrpR_N"/>
</dbReference>
<accession>A0A917HLD9</accession>
<dbReference type="Pfam" id="PF25601">
    <property type="entry name" value="AAA_lid_14"/>
    <property type="match status" value="1"/>
</dbReference>
<dbReference type="GO" id="GO:0000156">
    <property type="term" value="F:phosphorelay response regulator activity"/>
    <property type="evidence" value="ECO:0007669"/>
    <property type="project" value="InterPro"/>
</dbReference>
<protein>
    <submittedName>
        <fullName evidence="6">Fis family transcriptional regulator</fullName>
    </submittedName>
</protein>
<dbReference type="InterPro" id="IPR027417">
    <property type="entry name" value="P-loop_NTPase"/>
</dbReference>
<keyword evidence="2" id="KW-0067">ATP-binding</keyword>
<dbReference type="SUPFAM" id="SSF46689">
    <property type="entry name" value="Homeodomain-like"/>
    <property type="match status" value="1"/>
</dbReference>
<evidence type="ECO:0000256" key="4">
    <source>
        <dbReference type="ARBA" id="ARBA00023163"/>
    </source>
</evidence>
<dbReference type="PROSITE" id="PS50045">
    <property type="entry name" value="SIGMA54_INTERACT_4"/>
    <property type="match status" value="1"/>
</dbReference>
<dbReference type="InterPro" id="IPR058031">
    <property type="entry name" value="AAA_lid_NorR"/>
</dbReference>
<dbReference type="RefSeq" id="WP_188456215.1">
    <property type="nucleotide sequence ID" value="NZ_BMFR01000015.1"/>
</dbReference>
<evidence type="ECO:0000313" key="6">
    <source>
        <dbReference type="EMBL" id="GGG82642.1"/>
    </source>
</evidence>
<dbReference type="SUPFAM" id="SSF159800">
    <property type="entry name" value="PrpR receptor domain-like"/>
    <property type="match status" value="1"/>
</dbReference>
<dbReference type="Pfam" id="PF02954">
    <property type="entry name" value="HTH_8"/>
    <property type="match status" value="1"/>
</dbReference>
<dbReference type="GO" id="GO:0043565">
    <property type="term" value="F:sequence-specific DNA binding"/>
    <property type="evidence" value="ECO:0007669"/>
    <property type="project" value="InterPro"/>
</dbReference>
<dbReference type="GO" id="GO:0006355">
    <property type="term" value="P:regulation of DNA-templated transcription"/>
    <property type="evidence" value="ECO:0007669"/>
    <property type="project" value="InterPro"/>
</dbReference>
<feature type="domain" description="Sigma-54 factor interaction" evidence="5">
    <location>
        <begin position="303"/>
        <end position="503"/>
    </location>
</feature>
<sequence>MIKALLIAPYPGLAETAKKVDTPGNIHLDVTIANLEEGVKAALLAETQGYDLIISRGGTATMIQDAVSIPVVHIDITGYDMLRVFTLIRGIKNGVALVGFANISQGAATICNILEFDVKMITIKSRDEVKGHLERLKKEGFTVVIGDVITVQFAEQVGLRGVLITSGKEAVTDALEEGKRVYNFFRRVNNHFYHFQETFRSLPYPTVLLDETGEIIEKNLLYEQENNLAEIIALPTVTDICKRVLEFESVQWGEIEDGSTVYEVQGFLVNKPDAIVGLTIFPGIPKTRERAIRVINHAVHKPIIGESDHAKRLRSKIAQYAKLNEVVCIIGEKGAGKHTVAQEIHFERFGQKAPVIEIEAEKIAEIEKIQSKLFAIKRGTVLLKGVESASIETQEMINNLIVNLPETLNVIVIVTHFLDKLMHDGLIEDELYQLLSVNSLHLSPLRARKEDIGEFVDYFLTEFHAESGNETVGMKAEAVEYLKQWEWPGNLTQLKSVTRELSMMTAANYIELSHVKELMDNVEPMPHDDTLRINGTLEEMEQRIIKQVLQEEGNNQSKAADRLGINRSTLWRRLRQ</sequence>
<dbReference type="Gene3D" id="3.40.50.10660">
    <property type="entry name" value="PrpR receptor domain-like"/>
    <property type="match status" value="1"/>
</dbReference>
<dbReference type="Gene3D" id="1.10.8.60">
    <property type="match status" value="1"/>
</dbReference>
<name>A0A917HLD9_9BACI</name>
<keyword evidence="3" id="KW-0805">Transcription regulation</keyword>
<keyword evidence="1" id="KW-0547">Nucleotide-binding</keyword>
<comment type="caution">
    <text evidence="6">The sequence shown here is derived from an EMBL/GenBank/DDBJ whole genome shotgun (WGS) entry which is preliminary data.</text>
</comment>